<dbReference type="GO" id="GO:0004519">
    <property type="term" value="F:endonuclease activity"/>
    <property type="evidence" value="ECO:0007669"/>
    <property type="project" value="UniProtKB-KW"/>
</dbReference>
<dbReference type="PANTHER" id="PTHR39639:SF1">
    <property type="entry name" value="DUF262 DOMAIN-CONTAINING PROTEIN"/>
    <property type="match status" value="1"/>
</dbReference>
<sequence length="360" mass="41871">MKVKLVELSVKELTEGFDDKEEKGIVGYGGKLDIRPPYQREFVYKSKQRDAVIDTLTKGFPLNVMYWAVKKDGTFEIIDGQQRTISISQYVNGEFSYNGKYFHNLQDDEQKQILDYKLTIYRCNGADSEKLEWFKTINIAGEELTDQELRNAVYSGTWVTHAKTFFSKSNCVAYNIGNNYLTGSPIRQDYLETVLKWISGDEIEDYMGKNQKEAKADELWEYFQSVITWVSTTFTNYRKFMKGVNWGVLYTEFKDDKLNPKKIEAETQKLIADDDVTKKSGIYPYILTRKRKYLSIRAFSPAIKQKVYENQKGKCKNCKKKFDIEEMEGDHLKPWHEGGKTIDANCQMLCKECNRTKGGK</sequence>
<dbReference type="PANTHER" id="PTHR39639">
    <property type="entry name" value="CHROMOSOME 16, WHOLE GENOME SHOTGUN SEQUENCE"/>
    <property type="match status" value="1"/>
</dbReference>
<dbReference type="GO" id="GO:0003676">
    <property type="term" value="F:nucleic acid binding"/>
    <property type="evidence" value="ECO:0007669"/>
    <property type="project" value="InterPro"/>
</dbReference>
<protein>
    <submittedName>
        <fullName evidence="2">HNH endonuclease</fullName>
    </submittedName>
</protein>
<keyword evidence="2" id="KW-0540">Nuclease</keyword>
<dbReference type="InterPro" id="IPR003615">
    <property type="entry name" value="HNH_nuc"/>
</dbReference>
<dbReference type="Pfam" id="PF03235">
    <property type="entry name" value="GmrSD_N"/>
    <property type="match status" value="1"/>
</dbReference>
<name>A0A075FJB0_9EURY</name>
<dbReference type="AlphaFoldDB" id="A0A075FJB0"/>
<dbReference type="Gene3D" id="1.10.30.50">
    <property type="match status" value="1"/>
</dbReference>
<dbReference type="InterPro" id="IPR013087">
    <property type="entry name" value="Znf_C2H2_type"/>
</dbReference>
<dbReference type="SMART" id="SM00507">
    <property type="entry name" value="HNHc"/>
    <property type="match status" value="1"/>
</dbReference>
<accession>A0A075FJB0</accession>
<evidence type="ECO:0000313" key="2">
    <source>
        <dbReference type="EMBL" id="AIE91520.1"/>
    </source>
</evidence>
<dbReference type="PROSITE" id="PS00028">
    <property type="entry name" value="ZINC_FINGER_C2H2_1"/>
    <property type="match status" value="1"/>
</dbReference>
<organism evidence="2">
    <name type="scientific">uncultured marine group II/III euryarchaeote AD1000_12_B08</name>
    <dbReference type="NCBI Taxonomy" id="1457724"/>
    <lineage>
        <taxon>Archaea</taxon>
        <taxon>Methanobacteriati</taxon>
        <taxon>Methanobacteriota</taxon>
        <taxon>environmental samples</taxon>
    </lineage>
</organism>
<proteinExistence type="predicted"/>
<keyword evidence="2" id="KW-0255">Endonuclease</keyword>
<feature type="domain" description="C2H2-type" evidence="1">
    <location>
        <begin position="315"/>
        <end position="336"/>
    </location>
</feature>
<dbReference type="InterPro" id="IPR004919">
    <property type="entry name" value="GmrSD_N"/>
</dbReference>
<dbReference type="EMBL" id="KF900340">
    <property type="protein sequence ID" value="AIE91520.1"/>
    <property type="molecule type" value="Genomic_DNA"/>
</dbReference>
<evidence type="ECO:0000259" key="1">
    <source>
        <dbReference type="PROSITE" id="PS00028"/>
    </source>
</evidence>
<reference evidence="2" key="1">
    <citation type="journal article" date="2014" name="Genome Biol. Evol.">
        <title>Pangenome evidence for extensive interdomain horizontal transfer affecting lineage core and shell genes in uncultured planktonic thaumarchaeota and euryarchaeota.</title>
        <authorList>
            <person name="Deschamps P."/>
            <person name="Zivanovic Y."/>
            <person name="Moreira D."/>
            <person name="Rodriguez-Valera F."/>
            <person name="Lopez-Garcia P."/>
        </authorList>
    </citation>
    <scope>NUCLEOTIDE SEQUENCE</scope>
</reference>
<dbReference type="InterPro" id="IPR002711">
    <property type="entry name" value="HNH"/>
</dbReference>
<dbReference type="CDD" id="cd00085">
    <property type="entry name" value="HNHc"/>
    <property type="match status" value="1"/>
</dbReference>
<keyword evidence="2" id="KW-0378">Hydrolase</keyword>
<dbReference type="Pfam" id="PF01844">
    <property type="entry name" value="HNH"/>
    <property type="match status" value="1"/>
</dbReference>
<dbReference type="GO" id="GO:0008270">
    <property type="term" value="F:zinc ion binding"/>
    <property type="evidence" value="ECO:0007669"/>
    <property type="project" value="InterPro"/>
</dbReference>